<gene>
    <name evidence="2" type="ORF">SAMN05444682_114152</name>
</gene>
<evidence type="ECO:0000313" key="3">
    <source>
        <dbReference type="Proteomes" id="UP000198670"/>
    </source>
</evidence>
<evidence type="ECO:0000313" key="2">
    <source>
        <dbReference type="EMBL" id="SFJ82186.1"/>
    </source>
</evidence>
<evidence type="ECO:0000259" key="1">
    <source>
        <dbReference type="Pfam" id="PF13411"/>
    </source>
</evidence>
<proteinExistence type="predicted"/>
<dbReference type="InterPro" id="IPR000551">
    <property type="entry name" value="MerR-type_HTH_dom"/>
</dbReference>
<sequence length="101" mass="11605">MLEQLERCEAYLVSIDEKLGVIADCCLKLVPDYPVEKTPVPDPEPVLRDAGYTCERVGISESTLLRCQQRGEIEVAKRAKGKKYFRDEDVERLRKSYRGIE</sequence>
<dbReference type="Proteomes" id="UP000198670">
    <property type="component" value="Unassembled WGS sequence"/>
</dbReference>
<reference evidence="2 3" key="1">
    <citation type="submission" date="2016-10" db="EMBL/GenBank/DDBJ databases">
        <authorList>
            <person name="de Groot N.N."/>
        </authorList>
    </citation>
    <scope>NUCLEOTIDE SEQUENCE [LARGE SCALE GENOMIC DNA]</scope>
    <source>
        <strain evidence="2 3">RK1</strain>
    </source>
</reference>
<name>A0A1I3UK40_9SPHI</name>
<keyword evidence="3" id="KW-1185">Reference proteome</keyword>
<dbReference type="AlphaFoldDB" id="A0A1I3UK40"/>
<feature type="domain" description="HTH merR-type" evidence="1">
    <location>
        <begin position="54"/>
        <end position="94"/>
    </location>
</feature>
<organism evidence="2 3">
    <name type="scientific">Parapedobacter indicus</name>
    <dbReference type="NCBI Taxonomy" id="1477437"/>
    <lineage>
        <taxon>Bacteria</taxon>
        <taxon>Pseudomonadati</taxon>
        <taxon>Bacteroidota</taxon>
        <taxon>Sphingobacteriia</taxon>
        <taxon>Sphingobacteriales</taxon>
        <taxon>Sphingobacteriaceae</taxon>
        <taxon>Parapedobacter</taxon>
    </lineage>
</organism>
<dbReference type="EMBL" id="FOQO01000014">
    <property type="protein sequence ID" value="SFJ82186.1"/>
    <property type="molecule type" value="Genomic_DNA"/>
</dbReference>
<dbReference type="OrthoDB" id="712150at2"/>
<dbReference type="RefSeq" id="WP_090631748.1">
    <property type="nucleotide sequence ID" value="NZ_FOQO01000014.1"/>
</dbReference>
<dbReference type="InterPro" id="IPR009061">
    <property type="entry name" value="DNA-bd_dom_put_sf"/>
</dbReference>
<dbReference type="Pfam" id="PF13411">
    <property type="entry name" value="MerR_1"/>
    <property type="match status" value="1"/>
</dbReference>
<dbReference type="GO" id="GO:0003677">
    <property type="term" value="F:DNA binding"/>
    <property type="evidence" value="ECO:0007669"/>
    <property type="project" value="InterPro"/>
</dbReference>
<dbReference type="GO" id="GO:0006355">
    <property type="term" value="P:regulation of DNA-templated transcription"/>
    <property type="evidence" value="ECO:0007669"/>
    <property type="project" value="InterPro"/>
</dbReference>
<dbReference type="SUPFAM" id="SSF46955">
    <property type="entry name" value="Putative DNA-binding domain"/>
    <property type="match status" value="1"/>
</dbReference>
<dbReference type="STRING" id="1477437.SAMN05444682_114152"/>
<dbReference type="Gene3D" id="1.10.1660.10">
    <property type="match status" value="1"/>
</dbReference>
<accession>A0A1I3UK40</accession>
<protein>
    <submittedName>
        <fullName evidence="2">MerR HTH family regulatory protein</fullName>
    </submittedName>
</protein>